<keyword evidence="1" id="KW-0560">Oxidoreductase</keyword>
<organism evidence="3">
    <name type="scientific">Streptomyces sp. R35</name>
    <dbReference type="NCBI Taxonomy" id="3238630"/>
    <lineage>
        <taxon>Bacteria</taxon>
        <taxon>Bacillati</taxon>
        <taxon>Actinomycetota</taxon>
        <taxon>Actinomycetes</taxon>
        <taxon>Kitasatosporales</taxon>
        <taxon>Streptomycetaceae</taxon>
        <taxon>Streptomyces</taxon>
    </lineage>
</organism>
<dbReference type="PANTHER" id="PTHR35176">
    <property type="entry name" value="HEME OXYGENASE HI_0854-RELATED"/>
    <property type="match status" value="1"/>
</dbReference>
<dbReference type="GO" id="GO:0070967">
    <property type="term" value="F:coenzyme F420 binding"/>
    <property type="evidence" value="ECO:0007669"/>
    <property type="project" value="TreeGrafter"/>
</dbReference>
<gene>
    <name evidence="3" type="ORF">AB5J50_50075</name>
</gene>
<dbReference type="GO" id="GO:0016627">
    <property type="term" value="F:oxidoreductase activity, acting on the CH-CH group of donors"/>
    <property type="evidence" value="ECO:0007669"/>
    <property type="project" value="TreeGrafter"/>
</dbReference>
<feature type="domain" description="Pyridoxamine 5'-phosphate oxidase N-terminal" evidence="2">
    <location>
        <begin position="21"/>
        <end position="134"/>
    </location>
</feature>
<proteinExistence type="predicted"/>
<evidence type="ECO:0000259" key="2">
    <source>
        <dbReference type="Pfam" id="PF01243"/>
    </source>
</evidence>
<dbReference type="GO" id="GO:0005829">
    <property type="term" value="C:cytosol"/>
    <property type="evidence" value="ECO:0007669"/>
    <property type="project" value="TreeGrafter"/>
</dbReference>
<dbReference type="AlphaFoldDB" id="A0AB39SKV3"/>
<reference evidence="3" key="1">
    <citation type="submission" date="2024-07" db="EMBL/GenBank/DDBJ databases">
        <authorList>
            <person name="Yu S.T."/>
        </authorList>
    </citation>
    <scope>NUCLEOTIDE SEQUENCE</scope>
    <source>
        <strain evidence="3">R35</strain>
    </source>
</reference>
<dbReference type="InterPro" id="IPR011576">
    <property type="entry name" value="Pyridox_Oxase_N"/>
</dbReference>
<dbReference type="InterPro" id="IPR012349">
    <property type="entry name" value="Split_barrel_FMN-bd"/>
</dbReference>
<protein>
    <submittedName>
        <fullName evidence="3">Pyridoxamine 5'-phosphate oxidase family protein</fullName>
    </submittedName>
</protein>
<sequence>MQNRRTVHRSVAERRRETFDRLATERDAWVATAHPDHGPHQVPLWFAWDGKAVWVCTSATSATVRNVRKDPRVRLSLPDTFDVVLLQGAAQCFTDQDVPTAAADAFADKFGWDPRMEDGPFVYLRIAPKVVRAWRGEPELSGRVIMRDDAWLE</sequence>
<dbReference type="RefSeq" id="WP_369265149.1">
    <property type="nucleotide sequence ID" value="NZ_CP163440.1"/>
</dbReference>
<dbReference type="Gene3D" id="2.30.110.10">
    <property type="entry name" value="Electron Transport, Fmn-binding Protein, Chain A"/>
    <property type="match status" value="1"/>
</dbReference>
<dbReference type="InterPro" id="IPR052019">
    <property type="entry name" value="F420H2_bilvrd_red/Heme_oxyg"/>
</dbReference>
<accession>A0AB39SKV3</accession>
<dbReference type="SUPFAM" id="SSF50475">
    <property type="entry name" value="FMN-binding split barrel"/>
    <property type="match status" value="1"/>
</dbReference>
<dbReference type="PANTHER" id="PTHR35176:SF6">
    <property type="entry name" value="HEME OXYGENASE HI_0854-RELATED"/>
    <property type="match status" value="1"/>
</dbReference>
<evidence type="ECO:0000313" key="3">
    <source>
        <dbReference type="EMBL" id="XDQ68327.1"/>
    </source>
</evidence>
<dbReference type="EMBL" id="CP163440">
    <property type="protein sequence ID" value="XDQ68327.1"/>
    <property type="molecule type" value="Genomic_DNA"/>
</dbReference>
<name>A0AB39SKV3_9ACTN</name>
<dbReference type="Pfam" id="PF01243">
    <property type="entry name" value="PNPOx_N"/>
    <property type="match status" value="1"/>
</dbReference>
<evidence type="ECO:0000256" key="1">
    <source>
        <dbReference type="ARBA" id="ARBA00023002"/>
    </source>
</evidence>